<dbReference type="CDD" id="cd06165">
    <property type="entry name" value="Sortase_A"/>
    <property type="match status" value="1"/>
</dbReference>
<dbReference type="Proteomes" id="UP000327148">
    <property type="component" value="Unassembled WGS sequence"/>
</dbReference>
<keyword evidence="1" id="KW-0645">Protease</keyword>
<dbReference type="Gene3D" id="2.40.260.10">
    <property type="entry name" value="Sortase"/>
    <property type="match status" value="1"/>
</dbReference>
<name>A0A5N1GLT9_9LACT</name>
<keyword evidence="3" id="KW-0788">Thiol protease</keyword>
<feature type="region of interest" description="Disordered" evidence="5">
    <location>
        <begin position="37"/>
        <end position="56"/>
    </location>
</feature>
<dbReference type="InterPro" id="IPR042007">
    <property type="entry name" value="Sortase_A"/>
</dbReference>
<dbReference type="Pfam" id="PF04203">
    <property type="entry name" value="Sortase"/>
    <property type="match status" value="1"/>
</dbReference>
<evidence type="ECO:0000256" key="2">
    <source>
        <dbReference type="ARBA" id="ARBA00022801"/>
    </source>
</evidence>
<accession>A0A5N1GLT9</accession>
<dbReference type="InterPro" id="IPR023365">
    <property type="entry name" value="Sortase_dom-sf"/>
</dbReference>
<proteinExistence type="predicted"/>
<dbReference type="GO" id="GO:0008234">
    <property type="term" value="F:cysteine-type peptidase activity"/>
    <property type="evidence" value="ECO:0007669"/>
    <property type="project" value="UniProtKB-KW"/>
</dbReference>
<evidence type="ECO:0000256" key="3">
    <source>
        <dbReference type="ARBA" id="ARBA00022807"/>
    </source>
</evidence>
<keyword evidence="2" id="KW-0378">Hydrolase</keyword>
<dbReference type="OrthoDB" id="1648028at2"/>
<organism evidence="7 8">
    <name type="scientific">Aerococcus sanguinicola</name>
    <dbReference type="NCBI Taxonomy" id="119206"/>
    <lineage>
        <taxon>Bacteria</taxon>
        <taxon>Bacillati</taxon>
        <taxon>Bacillota</taxon>
        <taxon>Bacilli</taxon>
        <taxon>Lactobacillales</taxon>
        <taxon>Aerococcaceae</taxon>
        <taxon>Aerococcus</taxon>
    </lineage>
</organism>
<comment type="caution">
    <text evidence="7">The sequence shown here is derived from an EMBL/GenBank/DDBJ whole genome shotgun (WGS) entry which is preliminary data.</text>
</comment>
<feature type="signal peptide" evidence="6">
    <location>
        <begin position="1"/>
        <end position="30"/>
    </location>
</feature>
<gene>
    <name evidence="7" type="ORF">F6I03_01735</name>
</gene>
<evidence type="ECO:0000256" key="4">
    <source>
        <dbReference type="PIRSR" id="PIRSR605754-1"/>
    </source>
</evidence>
<evidence type="ECO:0000256" key="5">
    <source>
        <dbReference type="SAM" id="MobiDB-lite"/>
    </source>
</evidence>
<dbReference type="AlphaFoldDB" id="A0A5N1GLT9"/>
<feature type="compositionally biased region" description="Low complexity" evidence="5">
    <location>
        <begin position="43"/>
        <end position="52"/>
    </location>
</feature>
<dbReference type="GO" id="GO:0006508">
    <property type="term" value="P:proteolysis"/>
    <property type="evidence" value="ECO:0007669"/>
    <property type="project" value="UniProtKB-KW"/>
</dbReference>
<evidence type="ECO:0000313" key="7">
    <source>
        <dbReference type="EMBL" id="KAA9301953.1"/>
    </source>
</evidence>
<evidence type="ECO:0000256" key="6">
    <source>
        <dbReference type="SAM" id="SignalP"/>
    </source>
</evidence>
<dbReference type="STRING" id="119206.AWM72_08245"/>
<dbReference type="PROSITE" id="PS51257">
    <property type="entry name" value="PROKAR_LIPOPROTEIN"/>
    <property type="match status" value="1"/>
</dbReference>
<evidence type="ECO:0000256" key="1">
    <source>
        <dbReference type="ARBA" id="ARBA00022670"/>
    </source>
</evidence>
<dbReference type="InterPro" id="IPR005754">
    <property type="entry name" value="Sortase"/>
</dbReference>
<sequence>MKKGRKAMKKLTHYLAALSLAALVLSGCSAEKAPVKEAHEAASEQSSQVEASSKADQKASAEEVAAAKERIKGLNSVIPVIGAVAYPEADIYVPLFDGLTEENMLHGASTFFPGEQKLGQGNYPITSHNMNYFGENLLLTPILDKTKMGDSIYVTDLDKIYRFEVDFNEVVPETRVDLVDPKTDHAMLTLMTCTKALGDDPNRKIVQAKLVDTIDFDQADPETLDLFKAEYRDVEHIY</sequence>
<keyword evidence="6" id="KW-0732">Signal</keyword>
<reference evidence="7 8" key="1">
    <citation type="submission" date="2019-09" db="EMBL/GenBank/DDBJ databases">
        <title>Draft genome sequence assemblies of isolates from the urinary tract.</title>
        <authorList>
            <person name="Mores C.R."/>
            <person name="Putonti C."/>
            <person name="Wolfe A.J."/>
        </authorList>
    </citation>
    <scope>NUCLEOTIDE SEQUENCE [LARGE SCALE GENOMIC DNA]</scope>
    <source>
        <strain evidence="7 8">UMB623</strain>
    </source>
</reference>
<feature type="chain" id="PRO_5024393575" evidence="6">
    <location>
        <begin position="31"/>
        <end position="238"/>
    </location>
</feature>
<evidence type="ECO:0000313" key="8">
    <source>
        <dbReference type="Proteomes" id="UP000327148"/>
    </source>
</evidence>
<dbReference type="NCBIfam" id="TIGR01076">
    <property type="entry name" value="sortase_fam"/>
    <property type="match status" value="1"/>
</dbReference>
<protein>
    <submittedName>
        <fullName evidence="7">Class A sortase</fullName>
    </submittedName>
</protein>
<feature type="active site" description="Proton donor/acceptor" evidence="4">
    <location>
        <position position="128"/>
    </location>
</feature>
<feature type="active site" description="Acyl-thioester intermediate" evidence="4">
    <location>
        <position position="193"/>
    </location>
</feature>
<dbReference type="SUPFAM" id="SSF63817">
    <property type="entry name" value="Sortase"/>
    <property type="match status" value="1"/>
</dbReference>
<dbReference type="EMBL" id="VYWO01000001">
    <property type="protein sequence ID" value="KAA9301953.1"/>
    <property type="molecule type" value="Genomic_DNA"/>
</dbReference>